<evidence type="ECO:0000313" key="3">
    <source>
        <dbReference type="Proteomes" id="UP000252415"/>
    </source>
</evidence>
<protein>
    <submittedName>
        <fullName evidence="2">Acetyltransferase (GNAT) family protein</fullName>
    </submittedName>
</protein>
<dbReference type="CDD" id="cd04301">
    <property type="entry name" value="NAT_SF"/>
    <property type="match status" value="1"/>
</dbReference>
<organism evidence="2 3">
    <name type="scientific">Paenibacillus prosopidis</name>
    <dbReference type="NCBI Taxonomy" id="630520"/>
    <lineage>
        <taxon>Bacteria</taxon>
        <taxon>Bacillati</taxon>
        <taxon>Bacillota</taxon>
        <taxon>Bacilli</taxon>
        <taxon>Bacillales</taxon>
        <taxon>Paenibacillaceae</taxon>
        <taxon>Paenibacillus</taxon>
    </lineage>
</organism>
<dbReference type="InterPro" id="IPR016181">
    <property type="entry name" value="Acyl_CoA_acyltransferase"/>
</dbReference>
<evidence type="ECO:0000259" key="1">
    <source>
        <dbReference type="PROSITE" id="PS51186"/>
    </source>
</evidence>
<proteinExistence type="predicted"/>
<feature type="domain" description="N-acetyltransferase" evidence="1">
    <location>
        <begin position="27"/>
        <end position="172"/>
    </location>
</feature>
<dbReference type="Proteomes" id="UP000252415">
    <property type="component" value="Unassembled WGS sequence"/>
</dbReference>
<dbReference type="EMBL" id="QPJD01000046">
    <property type="protein sequence ID" value="RCW39907.1"/>
    <property type="molecule type" value="Genomic_DNA"/>
</dbReference>
<name>A0A368VF51_9BACL</name>
<dbReference type="AlphaFoldDB" id="A0A368VF51"/>
<dbReference type="SUPFAM" id="SSF55729">
    <property type="entry name" value="Acyl-CoA N-acyltransferases (Nat)"/>
    <property type="match status" value="1"/>
</dbReference>
<keyword evidence="3" id="KW-1185">Reference proteome</keyword>
<reference evidence="2 3" key="1">
    <citation type="submission" date="2018-07" db="EMBL/GenBank/DDBJ databases">
        <title>Genomic Encyclopedia of Type Strains, Phase III (KMG-III): the genomes of soil and plant-associated and newly described type strains.</title>
        <authorList>
            <person name="Whitman W."/>
        </authorList>
    </citation>
    <scope>NUCLEOTIDE SEQUENCE [LARGE SCALE GENOMIC DNA]</scope>
    <source>
        <strain evidence="2 3">CECT 7506</strain>
    </source>
</reference>
<dbReference type="Pfam" id="PF00583">
    <property type="entry name" value="Acetyltransf_1"/>
    <property type="match status" value="1"/>
</dbReference>
<dbReference type="Gene3D" id="3.40.630.30">
    <property type="match status" value="1"/>
</dbReference>
<keyword evidence="2" id="KW-0808">Transferase</keyword>
<dbReference type="RefSeq" id="WP_220271206.1">
    <property type="nucleotide sequence ID" value="NZ_QPJD01000046.1"/>
</dbReference>
<gene>
    <name evidence="2" type="ORF">DFP97_1465</name>
</gene>
<dbReference type="GO" id="GO:0016747">
    <property type="term" value="F:acyltransferase activity, transferring groups other than amino-acyl groups"/>
    <property type="evidence" value="ECO:0007669"/>
    <property type="project" value="InterPro"/>
</dbReference>
<comment type="caution">
    <text evidence="2">The sequence shown here is derived from an EMBL/GenBank/DDBJ whole genome shotgun (WGS) entry which is preliminary data.</text>
</comment>
<accession>A0A368VF51</accession>
<dbReference type="InterPro" id="IPR000182">
    <property type="entry name" value="GNAT_dom"/>
</dbReference>
<sequence length="172" mass="19647">MIRKAIRKMINKGLSSGWLLLRKGVSVQIESIIYSDKLWQVVAEYAQECSWRAGANLAKQMKECHFSDWERVFAALDGDHIAGYCTLAKTDCIPDIPYTPYIGFVFVGEQYRGNRLSEKLILSALAYAKVLGFDKVYLVSDHVNLYEKYGFVKIDEKEAPWGAMETIFMQLT</sequence>
<dbReference type="PROSITE" id="PS51186">
    <property type="entry name" value="GNAT"/>
    <property type="match status" value="1"/>
</dbReference>
<evidence type="ECO:0000313" key="2">
    <source>
        <dbReference type="EMBL" id="RCW39907.1"/>
    </source>
</evidence>